<name>A0AAV9PPY8_9PEZI</name>
<dbReference type="Gene3D" id="3.40.50.720">
    <property type="entry name" value="NAD(P)-binding Rossmann-like Domain"/>
    <property type="match status" value="1"/>
</dbReference>
<evidence type="ECO:0000313" key="2">
    <source>
        <dbReference type="Proteomes" id="UP001337655"/>
    </source>
</evidence>
<dbReference type="InterPro" id="IPR036291">
    <property type="entry name" value="NAD(P)-bd_dom_sf"/>
</dbReference>
<dbReference type="RefSeq" id="XP_064663018.1">
    <property type="nucleotide sequence ID" value="XM_064798691.1"/>
</dbReference>
<sequence length="115" mass="12416">MPTASGYAGSKLAATKVYETFGAENPQYEVVHIHPGVISSEMNSKSGLGAQDGADLPASFIVWACSPEAGFLRGGGKFLWSNWDVDELKSRKEELAKPEQLKLTLNGWPFGQEGQ</sequence>
<protein>
    <submittedName>
        <fullName evidence="1">Uncharacterized protein</fullName>
    </submittedName>
</protein>
<organism evidence="1 2">
    <name type="scientific">Saxophila tyrrhenica</name>
    <dbReference type="NCBI Taxonomy" id="1690608"/>
    <lineage>
        <taxon>Eukaryota</taxon>
        <taxon>Fungi</taxon>
        <taxon>Dikarya</taxon>
        <taxon>Ascomycota</taxon>
        <taxon>Pezizomycotina</taxon>
        <taxon>Dothideomycetes</taxon>
        <taxon>Dothideomycetidae</taxon>
        <taxon>Mycosphaerellales</taxon>
        <taxon>Extremaceae</taxon>
        <taxon>Saxophila</taxon>
    </lineage>
</organism>
<proteinExistence type="predicted"/>
<accession>A0AAV9PPY8</accession>
<gene>
    <name evidence="1" type="ORF">LTR77_001429</name>
</gene>
<dbReference type="SUPFAM" id="SSF51735">
    <property type="entry name" value="NAD(P)-binding Rossmann-fold domains"/>
    <property type="match status" value="1"/>
</dbReference>
<dbReference type="GeneID" id="89922777"/>
<comment type="caution">
    <text evidence="1">The sequence shown here is derived from an EMBL/GenBank/DDBJ whole genome shotgun (WGS) entry which is preliminary data.</text>
</comment>
<evidence type="ECO:0000313" key="1">
    <source>
        <dbReference type="EMBL" id="KAK5174349.1"/>
    </source>
</evidence>
<reference evidence="1 2" key="1">
    <citation type="submission" date="2023-08" db="EMBL/GenBank/DDBJ databases">
        <title>Black Yeasts Isolated from many extreme environments.</title>
        <authorList>
            <person name="Coleine C."/>
            <person name="Stajich J.E."/>
            <person name="Selbmann L."/>
        </authorList>
    </citation>
    <scope>NUCLEOTIDE SEQUENCE [LARGE SCALE GENOMIC DNA]</scope>
    <source>
        <strain evidence="1 2">CCFEE 5935</strain>
    </source>
</reference>
<keyword evidence="2" id="KW-1185">Reference proteome</keyword>
<dbReference type="AlphaFoldDB" id="A0AAV9PPY8"/>
<dbReference type="EMBL" id="JAVRRT010000002">
    <property type="protein sequence ID" value="KAK5174349.1"/>
    <property type="molecule type" value="Genomic_DNA"/>
</dbReference>
<dbReference type="Proteomes" id="UP001337655">
    <property type="component" value="Unassembled WGS sequence"/>
</dbReference>